<name>A0ABX1D6P7_9FLAO</name>
<accession>A0ABX1D6P7</accession>
<keyword evidence="2" id="KW-1185">Reference proteome</keyword>
<evidence type="ECO:0000313" key="2">
    <source>
        <dbReference type="Proteomes" id="UP000760545"/>
    </source>
</evidence>
<organism evidence="1 2">
    <name type="scientific">Tamlana crocina</name>
    <dbReference type="NCBI Taxonomy" id="393006"/>
    <lineage>
        <taxon>Bacteria</taxon>
        <taxon>Pseudomonadati</taxon>
        <taxon>Bacteroidota</taxon>
        <taxon>Flavobacteriia</taxon>
        <taxon>Flavobacteriales</taxon>
        <taxon>Flavobacteriaceae</taxon>
        <taxon>Tamlana</taxon>
    </lineage>
</organism>
<dbReference type="RefSeq" id="WP_167916133.1">
    <property type="nucleotide sequence ID" value="NZ_JAAVJS010000001.1"/>
</dbReference>
<dbReference type="Proteomes" id="UP000760545">
    <property type="component" value="Unassembled WGS sequence"/>
</dbReference>
<reference evidence="1 2" key="1">
    <citation type="submission" date="2020-03" db="EMBL/GenBank/DDBJ databases">
        <title>Tamlana sp. nov, isolated from XXX.</title>
        <authorList>
            <person name="Cao W.R."/>
        </authorList>
    </citation>
    <scope>NUCLEOTIDE SEQUENCE [LARGE SCALE GENOMIC DNA]</scope>
    <source>
        <strain evidence="1 2">HST1-43</strain>
    </source>
</reference>
<sequence length="110" mass="12833">MRPLYNIGYVAYFELNLDYIIETYCINKEEPELKCNGKCHLATQLMGNVSDNDETPYVNSIFEAFVPVYFQDYGTANIFNPALDLVTENWNYSNTFFSLFRDHIDPPPRV</sequence>
<comment type="caution">
    <text evidence="1">The sequence shown here is derived from an EMBL/GenBank/DDBJ whole genome shotgun (WGS) entry which is preliminary data.</text>
</comment>
<gene>
    <name evidence="1" type="ORF">HC176_00505</name>
</gene>
<evidence type="ECO:0000313" key="1">
    <source>
        <dbReference type="EMBL" id="NJX13965.1"/>
    </source>
</evidence>
<dbReference type="EMBL" id="JAAVJS010000001">
    <property type="protein sequence ID" value="NJX13965.1"/>
    <property type="molecule type" value="Genomic_DNA"/>
</dbReference>
<proteinExistence type="predicted"/>
<protein>
    <submittedName>
        <fullName evidence="1">Uncharacterized protein</fullName>
    </submittedName>
</protein>